<dbReference type="EMBL" id="VHLL01000013">
    <property type="protein sequence ID" value="MCT8338353.1"/>
    <property type="molecule type" value="Genomic_DNA"/>
</dbReference>
<organism evidence="7 8">
    <name type="scientific">Methanoculleus formosensis</name>
    <dbReference type="NCBI Taxonomy" id="2590886"/>
    <lineage>
        <taxon>Archaea</taxon>
        <taxon>Methanobacteriati</taxon>
        <taxon>Methanobacteriota</taxon>
        <taxon>Stenosarchaea group</taxon>
        <taxon>Methanomicrobia</taxon>
        <taxon>Methanomicrobiales</taxon>
        <taxon>Methanomicrobiaceae</taxon>
        <taxon>Methanoculleus</taxon>
    </lineage>
</organism>
<gene>
    <name evidence="7" type="ORF">FKB36_12870</name>
</gene>
<comment type="similarity">
    <text evidence="6">Belongs to the HepT RNase toxin family.</text>
</comment>
<reference evidence="7" key="1">
    <citation type="submission" date="2019-06" db="EMBL/GenBank/DDBJ databases">
        <title>Methanoculleus strain from Tamsui River, Taipei, Taiwan.</title>
        <authorList>
            <person name="You Y.-T."/>
            <person name="Chen S.-C."/>
            <person name="Lai S.-J."/>
            <person name="Lee Y.-C."/>
            <person name="Lai M.-C."/>
        </authorList>
    </citation>
    <scope>NUCLEOTIDE SEQUENCE</scope>
    <source>
        <strain evidence="7">Afa-1</strain>
    </source>
</reference>
<dbReference type="InterPro" id="IPR008201">
    <property type="entry name" value="HepT-like"/>
</dbReference>
<evidence type="ECO:0000256" key="4">
    <source>
        <dbReference type="ARBA" id="ARBA00022741"/>
    </source>
</evidence>
<keyword evidence="1" id="KW-0597">Phosphoprotein</keyword>
<comment type="caution">
    <text evidence="7">The sequence shown here is derived from an EMBL/GenBank/DDBJ whole genome shotgun (WGS) entry which is preliminary data.</text>
</comment>
<dbReference type="PANTHER" id="PTHR34139">
    <property type="entry name" value="UPF0331 PROTEIN MJ0127"/>
    <property type="match status" value="1"/>
</dbReference>
<evidence type="ECO:0000256" key="3">
    <source>
        <dbReference type="ARBA" id="ARBA00022722"/>
    </source>
</evidence>
<dbReference type="AlphaFoldDB" id="A0A9E5DE83"/>
<keyword evidence="4" id="KW-0547">Nucleotide-binding</keyword>
<sequence length="117" mass="13431">MRDGNERLLDILEAIEEIERYAVQGREAFLQDELVQVWMLHHLQIIGEAAARLPFDLRTASPDVPWKQVIGLRNILVHAYFRVDPDEIWVVVDHDIPALREEVVRLLTTLPGAEGAE</sequence>
<dbReference type="PANTHER" id="PTHR34139:SF1">
    <property type="entry name" value="RNASE MJ1380-RELATED"/>
    <property type="match status" value="1"/>
</dbReference>
<evidence type="ECO:0000313" key="7">
    <source>
        <dbReference type="EMBL" id="MCT8338353.1"/>
    </source>
</evidence>
<keyword evidence="2" id="KW-1277">Toxin-antitoxin system</keyword>
<proteinExistence type="inferred from homology"/>
<evidence type="ECO:0000256" key="6">
    <source>
        <dbReference type="ARBA" id="ARBA00024207"/>
    </source>
</evidence>
<dbReference type="RefSeq" id="WP_261598499.1">
    <property type="nucleotide sequence ID" value="NZ_VHLL01000013.1"/>
</dbReference>
<dbReference type="Proteomes" id="UP001065682">
    <property type="component" value="Unassembled WGS sequence"/>
</dbReference>
<dbReference type="GO" id="GO:0004540">
    <property type="term" value="F:RNA nuclease activity"/>
    <property type="evidence" value="ECO:0007669"/>
    <property type="project" value="InterPro"/>
</dbReference>
<dbReference type="InterPro" id="IPR051813">
    <property type="entry name" value="HepT_RNase_toxin"/>
</dbReference>
<dbReference type="Pfam" id="PF01934">
    <property type="entry name" value="HepT-like"/>
    <property type="match status" value="1"/>
</dbReference>
<dbReference type="GO" id="GO:0110001">
    <property type="term" value="C:toxin-antitoxin complex"/>
    <property type="evidence" value="ECO:0007669"/>
    <property type="project" value="InterPro"/>
</dbReference>
<keyword evidence="3" id="KW-0540">Nuclease</keyword>
<keyword evidence="8" id="KW-1185">Reference proteome</keyword>
<dbReference type="InterPro" id="IPR037038">
    <property type="entry name" value="HepT-like_sf"/>
</dbReference>
<evidence type="ECO:0000313" key="8">
    <source>
        <dbReference type="Proteomes" id="UP001065682"/>
    </source>
</evidence>
<evidence type="ECO:0000256" key="1">
    <source>
        <dbReference type="ARBA" id="ARBA00022553"/>
    </source>
</evidence>
<dbReference type="GO" id="GO:0016787">
    <property type="term" value="F:hydrolase activity"/>
    <property type="evidence" value="ECO:0007669"/>
    <property type="project" value="UniProtKB-KW"/>
</dbReference>
<dbReference type="GO" id="GO:0000166">
    <property type="term" value="F:nucleotide binding"/>
    <property type="evidence" value="ECO:0007669"/>
    <property type="project" value="UniProtKB-KW"/>
</dbReference>
<name>A0A9E5DE83_9EURY</name>
<accession>A0A9E5DE83</accession>
<dbReference type="Gene3D" id="1.20.120.580">
    <property type="entry name" value="bsu32300-like"/>
    <property type="match status" value="1"/>
</dbReference>
<evidence type="ECO:0000256" key="5">
    <source>
        <dbReference type="ARBA" id="ARBA00022801"/>
    </source>
</evidence>
<protein>
    <submittedName>
        <fullName evidence="7">DUF86 domain-containing protein</fullName>
    </submittedName>
</protein>
<evidence type="ECO:0000256" key="2">
    <source>
        <dbReference type="ARBA" id="ARBA00022649"/>
    </source>
</evidence>
<keyword evidence="5" id="KW-0378">Hydrolase</keyword>